<dbReference type="GO" id="GO:0015937">
    <property type="term" value="P:coenzyme A biosynthetic process"/>
    <property type="evidence" value="ECO:0007669"/>
    <property type="project" value="UniProtKB-ARBA"/>
</dbReference>
<gene>
    <name evidence="2" type="primary">coaBC_2</name>
    <name evidence="2" type="ORF">STSP2_00364</name>
</gene>
<dbReference type="GO" id="GO:0003824">
    <property type="term" value="F:catalytic activity"/>
    <property type="evidence" value="ECO:0007669"/>
    <property type="project" value="UniProtKB-ARBA"/>
</dbReference>
<dbReference type="InterPro" id="IPR007085">
    <property type="entry name" value="DNA/pantothenate-metab_flavo_C"/>
</dbReference>
<evidence type="ECO:0000313" key="2">
    <source>
        <dbReference type="EMBL" id="AQT67221.1"/>
    </source>
</evidence>
<keyword evidence="3" id="KW-1185">Reference proteome</keyword>
<dbReference type="EMBL" id="CP019791">
    <property type="protein sequence ID" value="AQT67221.1"/>
    <property type="molecule type" value="Genomic_DNA"/>
</dbReference>
<dbReference type="SUPFAM" id="SSF102645">
    <property type="entry name" value="CoaB-like"/>
    <property type="match status" value="1"/>
</dbReference>
<dbReference type="RefSeq" id="WP_169852904.1">
    <property type="nucleotide sequence ID" value="NZ_CP019791.1"/>
</dbReference>
<evidence type="ECO:0000259" key="1">
    <source>
        <dbReference type="Pfam" id="PF04127"/>
    </source>
</evidence>
<dbReference type="STRING" id="1936003.STSP2_00364"/>
<dbReference type="Proteomes" id="UP000189674">
    <property type="component" value="Chromosome"/>
</dbReference>
<name>A0A1U9NH10_9BACT</name>
<dbReference type="Gene3D" id="3.40.50.10300">
    <property type="entry name" value="CoaB-like"/>
    <property type="match status" value="1"/>
</dbReference>
<evidence type="ECO:0000313" key="3">
    <source>
        <dbReference type="Proteomes" id="UP000189674"/>
    </source>
</evidence>
<dbReference type="InterPro" id="IPR035929">
    <property type="entry name" value="CoaB-like_sf"/>
</dbReference>
<reference evidence="3" key="1">
    <citation type="submission" date="2017-02" db="EMBL/GenBank/DDBJ databases">
        <title>Comparative genomics and description of representatives of a novel lineage of planctomycetes thriving in anoxic sediments.</title>
        <authorList>
            <person name="Spring S."/>
            <person name="Bunk B."/>
            <person name="Sproer C."/>
        </authorList>
    </citation>
    <scope>NUCLEOTIDE SEQUENCE [LARGE SCALE GENOMIC DNA]</scope>
    <source>
        <strain evidence="3">ST-NAGAB-D1</strain>
    </source>
</reference>
<feature type="domain" description="DNA/pantothenate metabolism flavoprotein C-terminal" evidence="1">
    <location>
        <begin position="2"/>
        <end position="203"/>
    </location>
</feature>
<dbReference type="AlphaFoldDB" id="A0A1U9NH10"/>
<sequence>MNITITAGGTREYIDPVRFISNASSGRMGYALAAAARDAGHSVTLITAPTALQPPDDVTVINVTTSEDMFTAVRSAFPATDCLIMAAAVSDYRPAKTSSTKIKKSDAELTIRLEPTTDILRWAGQNKTTQLIVGFALEDTDLETRAEKKLRDKNADMIIANAPSAISADESALKIKTPNTPWQTLPPAPKQTNAKKIITEIEKLYT</sequence>
<accession>A0A1U9NH10</accession>
<dbReference type="KEGG" id="alus:STSP2_00364"/>
<protein>
    <submittedName>
        <fullName evidence="2">DNA/pantothenate metabolism flavoprotein</fullName>
    </submittedName>
</protein>
<dbReference type="Pfam" id="PF04127">
    <property type="entry name" value="DFP"/>
    <property type="match status" value="1"/>
</dbReference>
<proteinExistence type="predicted"/>
<organism evidence="2 3">
    <name type="scientific">Anaerohalosphaera lusitana</name>
    <dbReference type="NCBI Taxonomy" id="1936003"/>
    <lineage>
        <taxon>Bacteria</taxon>
        <taxon>Pseudomonadati</taxon>
        <taxon>Planctomycetota</taxon>
        <taxon>Phycisphaerae</taxon>
        <taxon>Sedimentisphaerales</taxon>
        <taxon>Anaerohalosphaeraceae</taxon>
        <taxon>Anaerohalosphaera</taxon>
    </lineage>
</organism>